<organism evidence="1 2">
    <name type="scientific">Rickenella mellea</name>
    <dbReference type="NCBI Taxonomy" id="50990"/>
    <lineage>
        <taxon>Eukaryota</taxon>
        <taxon>Fungi</taxon>
        <taxon>Dikarya</taxon>
        <taxon>Basidiomycota</taxon>
        <taxon>Agaricomycotina</taxon>
        <taxon>Agaricomycetes</taxon>
        <taxon>Hymenochaetales</taxon>
        <taxon>Rickenellaceae</taxon>
        <taxon>Rickenella</taxon>
    </lineage>
</organism>
<evidence type="ECO:0000313" key="2">
    <source>
        <dbReference type="Proteomes" id="UP000294933"/>
    </source>
</evidence>
<evidence type="ECO:0000313" key="1">
    <source>
        <dbReference type="EMBL" id="TDL22372.1"/>
    </source>
</evidence>
<name>A0A4Y7Q5C9_9AGAM</name>
<accession>A0A4Y7Q5C9</accession>
<gene>
    <name evidence="1" type="ORF">BD410DRAFT_788637</name>
</gene>
<proteinExistence type="predicted"/>
<dbReference type="AlphaFoldDB" id="A0A4Y7Q5C9"/>
<dbReference type="EMBL" id="ML170175">
    <property type="protein sequence ID" value="TDL22372.1"/>
    <property type="molecule type" value="Genomic_DNA"/>
</dbReference>
<reference evidence="1 2" key="1">
    <citation type="submission" date="2018-06" db="EMBL/GenBank/DDBJ databases">
        <title>A transcriptomic atlas of mushroom development highlights an independent origin of complex multicellularity.</title>
        <authorList>
            <consortium name="DOE Joint Genome Institute"/>
            <person name="Krizsan K."/>
            <person name="Almasi E."/>
            <person name="Merenyi Z."/>
            <person name="Sahu N."/>
            <person name="Viragh M."/>
            <person name="Koszo T."/>
            <person name="Mondo S."/>
            <person name="Kiss B."/>
            <person name="Balint B."/>
            <person name="Kues U."/>
            <person name="Barry K."/>
            <person name="Hegedus J.C."/>
            <person name="Henrissat B."/>
            <person name="Johnson J."/>
            <person name="Lipzen A."/>
            <person name="Ohm R."/>
            <person name="Nagy I."/>
            <person name="Pangilinan J."/>
            <person name="Yan J."/>
            <person name="Xiong Y."/>
            <person name="Grigoriev I.V."/>
            <person name="Hibbett D.S."/>
            <person name="Nagy L.G."/>
        </authorList>
    </citation>
    <scope>NUCLEOTIDE SEQUENCE [LARGE SCALE GENOMIC DNA]</scope>
    <source>
        <strain evidence="1 2">SZMC22713</strain>
    </source>
</reference>
<protein>
    <recommendedName>
        <fullName evidence="3">Glycosyltransferase family 25 protein</fullName>
    </recommendedName>
</protein>
<dbReference type="Proteomes" id="UP000294933">
    <property type="component" value="Unassembled WGS sequence"/>
</dbReference>
<dbReference type="STRING" id="50990.A0A4Y7Q5C9"/>
<sequence length="354" mass="39380">MMNLNATELHRPHRHRLLLFAVLALTTTSLLLILAPLSSFSLSNMKYHVLYPLVLAYPFRSSNSSSHPKHLSISQSNSSTSSLQQTQIQSFRQNRSETLSIASDIYVVSLPRRADRRAHMEKLRGVLGLRWTFVDAVEKEDEGVGRILEWVRMVRGDGNNASFSWPELDFTGDGSLAELRESVSPVESWHLRIPSGLGTAPSTDSNSRQIDPSANEPLLCAVEDNTVPTLVDLNVTSISEVPFHRILSRGMVACWYSHLSVITRVAEAAMRGGVLTRMRNLREGSGEDGDGGGWDGVEGVAIVFEDDVDMEWDLQARLVSMWDHLPRDWDIVFLGNAPTTLSNLQLSLTSKKKS</sequence>
<evidence type="ECO:0008006" key="3">
    <source>
        <dbReference type="Google" id="ProtNLM"/>
    </source>
</evidence>
<keyword evidence="2" id="KW-1185">Reference proteome</keyword>
<dbReference type="VEuPathDB" id="FungiDB:BD410DRAFT_788637"/>
<dbReference type="OrthoDB" id="47375at2759"/>